<keyword evidence="11" id="KW-1185">Reference proteome</keyword>
<dbReference type="Proteomes" id="UP001562354">
    <property type="component" value="Unassembled WGS sequence"/>
</dbReference>
<evidence type="ECO:0000256" key="6">
    <source>
        <dbReference type="PROSITE-ProRule" id="PRU00205"/>
    </source>
</evidence>
<evidence type="ECO:0000256" key="2">
    <source>
        <dbReference type="ARBA" id="ARBA00009808"/>
    </source>
</evidence>
<name>A0ABR3PM96_9PEZI</name>
<dbReference type="PANTHER" id="PTHR12560">
    <property type="entry name" value="LONGEVITY ASSURANCE FACTOR 1 LAG1"/>
    <property type="match status" value="1"/>
</dbReference>
<evidence type="ECO:0000256" key="7">
    <source>
        <dbReference type="SAM" id="MobiDB-lite"/>
    </source>
</evidence>
<sequence>MTTIAPAVGHVAMASIQDDLPQKLATGELQWQAQGPAHFSSSKMNVLNAATCSNAGPLQKKVKTKRKSESLSATLCAAIVEHQLGLSINCLLLLAMTHALFPSLRPRTGQFFMLSYHDEPTGLYHQGWDDFKFVTFWIVVFTALRAATMDYVLIPLAKYAGVSKKKATIRFAEQAWLLIYYAVFWTLGAYLMYQTPYWFNLPAVWDNFPNRAMTGMFKWYYLAQFAFWIQQIVVVNIEERRKDHWQMFTHHIITCALMFGSYGYYQTKVGNTILCLMDVVDLLLPAAKLFKYTGYQTLCDLTFVAFIVTWIIARHVFYLAVCWSIYVDVPQVMHYGCYNAVTGEKTSNDGGNLIFDNIIHAYTNAGTDVCFNERIHYGFLGLLLALQVITLIWLGMIFRVAYGVIMGKPADDSRSDDEGEEEEEELDTEEDIVGQVKDFSEKMPEADILPPQEVEVEAEEIDFVRRPSPSKRRSKGRSSGISIPGAASDHKELLGRIGCDKPS</sequence>
<feature type="domain" description="TLC" evidence="9">
    <location>
        <begin position="169"/>
        <end position="406"/>
    </location>
</feature>
<proteinExistence type="inferred from homology"/>
<feature type="region of interest" description="Disordered" evidence="7">
    <location>
        <begin position="459"/>
        <end position="503"/>
    </location>
</feature>
<evidence type="ECO:0000256" key="1">
    <source>
        <dbReference type="ARBA" id="ARBA00004141"/>
    </source>
</evidence>
<dbReference type="PROSITE" id="PS50922">
    <property type="entry name" value="TLC"/>
    <property type="match status" value="1"/>
</dbReference>
<comment type="similarity">
    <text evidence="2">Belongs to the sphingosine N-acyltransferase family.</text>
</comment>
<dbReference type="InterPro" id="IPR006634">
    <property type="entry name" value="TLC-dom"/>
</dbReference>
<feature type="transmembrane region" description="Helical" evidence="8">
    <location>
        <begin position="248"/>
        <end position="265"/>
    </location>
</feature>
<feature type="transmembrane region" description="Helical" evidence="8">
    <location>
        <begin position="302"/>
        <end position="326"/>
    </location>
</feature>
<feature type="transmembrane region" description="Helical" evidence="8">
    <location>
        <begin position="375"/>
        <end position="398"/>
    </location>
</feature>
<evidence type="ECO:0000313" key="10">
    <source>
        <dbReference type="EMBL" id="KAL1310683.1"/>
    </source>
</evidence>
<keyword evidence="5 6" id="KW-0472">Membrane</keyword>
<dbReference type="EMBL" id="JBFMKM010000003">
    <property type="protein sequence ID" value="KAL1310683.1"/>
    <property type="molecule type" value="Genomic_DNA"/>
</dbReference>
<dbReference type="Pfam" id="PF03798">
    <property type="entry name" value="TRAM_LAG1_CLN8"/>
    <property type="match status" value="1"/>
</dbReference>
<feature type="transmembrane region" description="Helical" evidence="8">
    <location>
        <begin position="134"/>
        <end position="154"/>
    </location>
</feature>
<dbReference type="InterPro" id="IPR016439">
    <property type="entry name" value="Lag1/Lac1-like"/>
</dbReference>
<feature type="compositionally biased region" description="Basic and acidic residues" evidence="7">
    <location>
        <begin position="488"/>
        <end position="503"/>
    </location>
</feature>
<evidence type="ECO:0000256" key="3">
    <source>
        <dbReference type="ARBA" id="ARBA00022692"/>
    </source>
</evidence>
<comment type="caution">
    <text evidence="10">The sequence shown here is derived from an EMBL/GenBank/DDBJ whole genome shotgun (WGS) entry which is preliminary data.</text>
</comment>
<feature type="transmembrane region" description="Helical" evidence="8">
    <location>
        <begin position="219"/>
        <end position="236"/>
    </location>
</feature>
<evidence type="ECO:0000313" key="11">
    <source>
        <dbReference type="Proteomes" id="UP001562354"/>
    </source>
</evidence>
<reference evidence="10 11" key="1">
    <citation type="submission" date="2024-07" db="EMBL/GenBank/DDBJ databases">
        <title>Draft sequence of the Neodothiora populina.</title>
        <authorList>
            <person name="Drown D.D."/>
            <person name="Schuette U.S."/>
            <person name="Buechlein A.B."/>
            <person name="Rusch D.R."/>
            <person name="Winton L.W."/>
            <person name="Adams G.A."/>
        </authorList>
    </citation>
    <scope>NUCLEOTIDE SEQUENCE [LARGE SCALE GENOMIC DNA]</scope>
    <source>
        <strain evidence="10 11">CPC 39397</strain>
    </source>
</reference>
<evidence type="ECO:0000259" key="9">
    <source>
        <dbReference type="PROSITE" id="PS50922"/>
    </source>
</evidence>
<feature type="region of interest" description="Disordered" evidence="7">
    <location>
        <begin position="410"/>
        <end position="430"/>
    </location>
</feature>
<keyword evidence="4 8" id="KW-1133">Transmembrane helix</keyword>
<feature type="transmembrane region" description="Helical" evidence="8">
    <location>
        <begin position="175"/>
        <end position="199"/>
    </location>
</feature>
<dbReference type="SMART" id="SM00724">
    <property type="entry name" value="TLC"/>
    <property type="match status" value="1"/>
</dbReference>
<protein>
    <recommendedName>
        <fullName evidence="9">TLC domain-containing protein</fullName>
    </recommendedName>
</protein>
<evidence type="ECO:0000256" key="8">
    <source>
        <dbReference type="SAM" id="Phobius"/>
    </source>
</evidence>
<dbReference type="RefSeq" id="XP_069203532.1">
    <property type="nucleotide sequence ID" value="XM_069347682.1"/>
</dbReference>
<feature type="compositionally biased region" description="Acidic residues" evidence="7">
    <location>
        <begin position="414"/>
        <end position="430"/>
    </location>
</feature>
<dbReference type="PANTHER" id="PTHR12560:SF0">
    <property type="entry name" value="LD18904P"/>
    <property type="match status" value="1"/>
</dbReference>
<evidence type="ECO:0000256" key="4">
    <source>
        <dbReference type="ARBA" id="ARBA00022989"/>
    </source>
</evidence>
<gene>
    <name evidence="10" type="ORF">AAFC00_000944</name>
</gene>
<dbReference type="GeneID" id="95974647"/>
<evidence type="ECO:0000256" key="5">
    <source>
        <dbReference type="ARBA" id="ARBA00023136"/>
    </source>
</evidence>
<accession>A0ABR3PM96</accession>
<feature type="transmembrane region" description="Helical" evidence="8">
    <location>
        <begin position="71"/>
        <end position="96"/>
    </location>
</feature>
<organism evidence="10 11">
    <name type="scientific">Neodothiora populina</name>
    <dbReference type="NCBI Taxonomy" id="2781224"/>
    <lineage>
        <taxon>Eukaryota</taxon>
        <taxon>Fungi</taxon>
        <taxon>Dikarya</taxon>
        <taxon>Ascomycota</taxon>
        <taxon>Pezizomycotina</taxon>
        <taxon>Dothideomycetes</taxon>
        <taxon>Dothideomycetidae</taxon>
        <taxon>Dothideales</taxon>
        <taxon>Dothioraceae</taxon>
        <taxon>Neodothiora</taxon>
    </lineage>
</organism>
<keyword evidence="3 6" id="KW-0812">Transmembrane</keyword>
<comment type="subcellular location">
    <subcellularLocation>
        <location evidence="1">Membrane</location>
        <topology evidence="1">Multi-pass membrane protein</topology>
    </subcellularLocation>
</comment>